<dbReference type="InterPro" id="IPR052022">
    <property type="entry name" value="26kDa_periplasmic_antigen"/>
</dbReference>
<reference evidence="2" key="1">
    <citation type="submission" date="2022-06" db="EMBL/GenBank/DDBJ databases">
        <title>Isolation and Genomics of Futiania mangrovii gen. nov., sp. nov., a Rare and Metabolically-versatile member in the Class Alphaproteobacteria.</title>
        <authorList>
            <person name="Liu L."/>
            <person name="Huang W.-C."/>
            <person name="Pan J."/>
            <person name="Li J."/>
            <person name="Huang Y."/>
            <person name="Du H."/>
            <person name="Liu Y."/>
            <person name="Li M."/>
        </authorList>
    </citation>
    <scope>NUCLEOTIDE SEQUENCE</scope>
    <source>
        <strain evidence="2">FT118</strain>
    </source>
</reference>
<dbReference type="RefSeq" id="WP_269331862.1">
    <property type="nucleotide sequence ID" value="NZ_JAMZFT010000001.1"/>
</dbReference>
<dbReference type="PANTHER" id="PTHR34387:SF1">
    <property type="entry name" value="PERIPLASMIC IMMUNOGENIC PROTEIN"/>
    <property type="match status" value="1"/>
</dbReference>
<dbReference type="Pfam" id="PF04402">
    <property type="entry name" value="SIMPL"/>
    <property type="match status" value="1"/>
</dbReference>
<organism evidence="2 3">
    <name type="scientific">Futiania mangrovi</name>
    <dbReference type="NCBI Taxonomy" id="2959716"/>
    <lineage>
        <taxon>Bacteria</taxon>
        <taxon>Pseudomonadati</taxon>
        <taxon>Pseudomonadota</taxon>
        <taxon>Alphaproteobacteria</taxon>
        <taxon>Futianiales</taxon>
        <taxon>Futianiaceae</taxon>
        <taxon>Futiania</taxon>
    </lineage>
</organism>
<dbReference type="Gene3D" id="3.30.110.170">
    <property type="entry name" value="Protein of unknown function (DUF541), domain 1"/>
    <property type="match status" value="1"/>
</dbReference>
<dbReference type="AlphaFoldDB" id="A0A9J6PIN0"/>
<gene>
    <name evidence="2" type="ORF">NJQ99_05905</name>
</gene>
<comment type="caution">
    <text evidence="2">The sequence shown here is derived from an EMBL/GenBank/DDBJ whole genome shotgun (WGS) entry which is preliminary data.</text>
</comment>
<dbReference type="Proteomes" id="UP001055804">
    <property type="component" value="Unassembled WGS sequence"/>
</dbReference>
<name>A0A9J6PIN0_9PROT</name>
<evidence type="ECO:0000313" key="2">
    <source>
        <dbReference type="EMBL" id="MCP1335938.1"/>
    </source>
</evidence>
<proteinExistence type="predicted"/>
<keyword evidence="1" id="KW-0732">Signal</keyword>
<feature type="chain" id="PRO_5039945074" evidence="1">
    <location>
        <begin position="29"/>
        <end position="243"/>
    </location>
</feature>
<dbReference type="PANTHER" id="PTHR34387">
    <property type="entry name" value="SLR1258 PROTEIN"/>
    <property type="match status" value="1"/>
</dbReference>
<dbReference type="GO" id="GO:0006974">
    <property type="term" value="P:DNA damage response"/>
    <property type="evidence" value="ECO:0007669"/>
    <property type="project" value="TreeGrafter"/>
</dbReference>
<dbReference type="Gene3D" id="3.30.70.2970">
    <property type="entry name" value="Protein of unknown function (DUF541), domain 2"/>
    <property type="match status" value="1"/>
</dbReference>
<accession>A0A9J6PIN0</accession>
<dbReference type="EMBL" id="JAMZFT010000001">
    <property type="protein sequence ID" value="MCP1335938.1"/>
    <property type="molecule type" value="Genomic_DNA"/>
</dbReference>
<evidence type="ECO:0000313" key="3">
    <source>
        <dbReference type="Proteomes" id="UP001055804"/>
    </source>
</evidence>
<evidence type="ECO:0000256" key="1">
    <source>
        <dbReference type="SAM" id="SignalP"/>
    </source>
</evidence>
<feature type="signal peptide" evidence="1">
    <location>
        <begin position="1"/>
        <end position="28"/>
    </location>
</feature>
<dbReference type="InterPro" id="IPR007497">
    <property type="entry name" value="SIMPL/DUF541"/>
</dbReference>
<sequence length="243" mass="25653">MSVMQFRHFAAGLALGLLTLGAVQPALADDDDRRIAITGRAEVTAVPDRADVTLGVDAEGKTAAAAMAENARRMSAVFEALTAAGVAREKIGTTGLSLQPVYDYPHQQGRNGPPRLVGFRASNMVQVRVTEMDRVGKVLDATVEAGANTIHGISFSVSEADRLLDTARAEAVADARRKAEIYAKAAGVRLGKVLRIDEARGGGPQPVYRAMAMASEAMRADTPVAPGEQTLGISVSVLWELED</sequence>
<protein>
    <submittedName>
        <fullName evidence="2">SIMPL domain-containing protein</fullName>
    </submittedName>
</protein>
<keyword evidence="3" id="KW-1185">Reference proteome</keyword>